<feature type="compositionally biased region" description="Polar residues" evidence="1">
    <location>
        <begin position="248"/>
        <end position="257"/>
    </location>
</feature>
<evidence type="ECO:0000256" key="1">
    <source>
        <dbReference type="SAM" id="MobiDB-lite"/>
    </source>
</evidence>
<dbReference type="PROSITE" id="PS50835">
    <property type="entry name" value="IG_LIKE"/>
    <property type="match status" value="1"/>
</dbReference>
<feature type="chain" id="PRO_5010853268" description="Ig-like domain-containing protein" evidence="2">
    <location>
        <begin position="24"/>
        <end position="307"/>
    </location>
</feature>
<dbReference type="Pfam" id="PF13895">
    <property type="entry name" value="Ig_2"/>
    <property type="match status" value="1"/>
</dbReference>
<proteinExistence type="predicted"/>
<dbReference type="SUPFAM" id="SSF48726">
    <property type="entry name" value="Immunoglobulin"/>
    <property type="match status" value="1"/>
</dbReference>
<dbReference type="InParanoid" id="A0A1X7VW34"/>
<evidence type="ECO:0000259" key="3">
    <source>
        <dbReference type="PROSITE" id="PS50835"/>
    </source>
</evidence>
<dbReference type="EnsemblMetazoa" id="Aqu2.1.44323_001">
    <property type="protein sequence ID" value="Aqu2.1.44323_001"/>
    <property type="gene ID" value="Aqu2.1.44323"/>
</dbReference>
<evidence type="ECO:0000313" key="5">
    <source>
        <dbReference type="Proteomes" id="UP000007879"/>
    </source>
</evidence>
<dbReference type="Gene3D" id="2.60.40.10">
    <property type="entry name" value="Immunoglobulins"/>
    <property type="match status" value="1"/>
</dbReference>
<protein>
    <recommendedName>
        <fullName evidence="3">Ig-like domain-containing protein</fullName>
    </recommendedName>
</protein>
<feature type="compositionally biased region" description="Low complexity" evidence="1">
    <location>
        <begin position="221"/>
        <end position="247"/>
    </location>
</feature>
<gene>
    <name evidence="4" type="primary">100638881</name>
</gene>
<keyword evidence="5" id="KW-1185">Reference proteome</keyword>
<reference evidence="5" key="1">
    <citation type="journal article" date="2010" name="Nature">
        <title>The Amphimedon queenslandica genome and the evolution of animal complexity.</title>
        <authorList>
            <person name="Srivastava M."/>
            <person name="Simakov O."/>
            <person name="Chapman J."/>
            <person name="Fahey B."/>
            <person name="Gauthier M.E."/>
            <person name="Mitros T."/>
            <person name="Richards G.S."/>
            <person name="Conaco C."/>
            <person name="Dacre M."/>
            <person name="Hellsten U."/>
            <person name="Larroux C."/>
            <person name="Putnam N.H."/>
            <person name="Stanke M."/>
            <person name="Adamska M."/>
            <person name="Darling A."/>
            <person name="Degnan S.M."/>
            <person name="Oakley T.H."/>
            <person name="Plachetzki D.C."/>
            <person name="Zhai Y."/>
            <person name="Adamski M."/>
            <person name="Calcino A."/>
            <person name="Cummins S.F."/>
            <person name="Goodstein D.M."/>
            <person name="Harris C."/>
            <person name="Jackson D.J."/>
            <person name="Leys S.P."/>
            <person name="Shu S."/>
            <person name="Woodcroft B.J."/>
            <person name="Vervoort M."/>
            <person name="Kosik K.S."/>
            <person name="Manning G."/>
            <person name="Degnan B.M."/>
            <person name="Rokhsar D.S."/>
        </authorList>
    </citation>
    <scope>NUCLEOTIDE SEQUENCE [LARGE SCALE GENOMIC DNA]</scope>
</reference>
<feature type="region of interest" description="Disordered" evidence="1">
    <location>
        <begin position="215"/>
        <end position="281"/>
    </location>
</feature>
<evidence type="ECO:0000256" key="2">
    <source>
        <dbReference type="SAM" id="SignalP"/>
    </source>
</evidence>
<feature type="domain" description="Ig-like" evidence="3">
    <location>
        <begin position="128"/>
        <end position="221"/>
    </location>
</feature>
<evidence type="ECO:0000313" key="4">
    <source>
        <dbReference type="EnsemblMetazoa" id="Aqu2.1.44323_001"/>
    </source>
</evidence>
<organism evidence="4">
    <name type="scientific">Amphimedon queenslandica</name>
    <name type="common">Sponge</name>
    <dbReference type="NCBI Taxonomy" id="400682"/>
    <lineage>
        <taxon>Eukaryota</taxon>
        <taxon>Metazoa</taxon>
        <taxon>Porifera</taxon>
        <taxon>Demospongiae</taxon>
        <taxon>Heteroscleromorpha</taxon>
        <taxon>Haplosclerida</taxon>
        <taxon>Niphatidae</taxon>
        <taxon>Amphimedon</taxon>
    </lineage>
</organism>
<sequence>MPIMTAAWAFLLLFFCNLPFINGQETSLVFVSNTGTLNSRVFCREVIQCVGAGTDVFWSFFGLGSIRLTDTESRFVTTSQMEVNGTNFITANLTFDPLVTSHASIYVCQVVGPVPASTNIRVVVEGVPVVILSDIPDYDLSQFTIGDTITVTCQVETCLSDVTVTFYKDSQVLKTTTITNNNQMRLAIAHTITVAADSAGEYACRAVTQQGGTPNELFSLTGTPMSAPSPSSSSSSSSLSTTSTSTTNIGASGTMSVSTTAISTPTSSSTSTMPTPTISSPAGASTLAVEWTLFVSLILVTVLSLMI</sequence>
<accession>A0A1X7VW34</accession>
<keyword evidence="2" id="KW-0732">Signal</keyword>
<dbReference type="KEGG" id="aqu:100638881"/>
<feature type="signal peptide" evidence="2">
    <location>
        <begin position="1"/>
        <end position="23"/>
    </location>
</feature>
<dbReference type="Proteomes" id="UP000007879">
    <property type="component" value="Unassembled WGS sequence"/>
</dbReference>
<feature type="compositionally biased region" description="Low complexity" evidence="1">
    <location>
        <begin position="258"/>
        <end position="281"/>
    </location>
</feature>
<name>A0A1X7VW34_AMPQE</name>
<dbReference type="InterPro" id="IPR013783">
    <property type="entry name" value="Ig-like_fold"/>
</dbReference>
<dbReference type="AlphaFoldDB" id="A0A1X7VW34"/>
<dbReference type="EnsemblMetazoa" id="XM_003382352.3">
    <property type="protein sequence ID" value="XP_003382400.1"/>
    <property type="gene ID" value="LOC100638881"/>
</dbReference>
<reference evidence="4" key="2">
    <citation type="submission" date="2017-05" db="UniProtKB">
        <authorList>
            <consortium name="EnsemblMetazoa"/>
        </authorList>
    </citation>
    <scope>IDENTIFICATION</scope>
</reference>
<dbReference type="InterPro" id="IPR007110">
    <property type="entry name" value="Ig-like_dom"/>
</dbReference>
<dbReference type="InterPro" id="IPR036179">
    <property type="entry name" value="Ig-like_dom_sf"/>
</dbReference>